<organism evidence="1 2">
    <name type="scientific">Bacteroides fragilis 3_1_12</name>
    <dbReference type="NCBI Taxonomy" id="457424"/>
    <lineage>
        <taxon>Bacteria</taxon>
        <taxon>Pseudomonadati</taxon>
        <taxon>Bacteroidota</taxon>
        <taxon>Bacteroidia</taxon>
        <taxon>Bacteroidales</taxon>
        <taxon>Bacteroidaceae</taxon>
        <taxon>Bacteroides</taxon>
    </lineage>
</organism>
<keyword evidence="2" id="KW-1185">Reference proteome</keyword>
<reference evidence="1 2" key="1">
    <citation type="submission" date="2008-12" db="EMBL/GenBank/DDBJ databases">
        <title>Annotation of Bacteroides fragilis strain 3_1_12.</title>
        <authorList>
            <consortium name="The Broad Institute Genome Sequencing Platform"/>
            <person name="Ward D."/>
            <person name="Young S.K."/>
            <person name="Kodira C.D."/>
            <person name="Zeng Q."/>
            <person name="Koehrsen M."/>
            <person name="Alvarado L."/>
            <person name="Berlin A."/>
            <person name="Borenstein D."/>
            <person name="Chen Z."/>
            <person name="Engels R."/>
            <person name="Freedman E."/>
            <person name="Gellesch M."/>
            <person name="Goldberg J."/>
            <person name="Griggs A."/>
            <person name="Gujja S."/>
            <person name="Heiman D."/>
            <person name="Hepburn T."/>
            <person name="Howarth C."/>
            <person name="Jen D."/>
            <person name="Larson L."/>
            <person name="Lewis B."/>
            <person name="Mehta T."/>
            <person name="Park D."/>
            <person name="Pearson M."/>
            <person name="Roberts A."/>
            <person name="Saif S."/>
            <person name="Shea T."/>
            <person name="Shenoy N."/>
            <person name="Sisk P."/>
            <person name="Stolte C."/>
            <person name="Sykes S."/>
            <person name="Walk T."/>
            <person name="White J."/>
            <person name="Yandava C."/>
            <person name="Allen-Vercoe E."/>
            <person name="Strauss J."/>
            <person name="Ambrose C."/>
            <person name="Lander E."/>
            <person name="Nusbaum C."/>
            <person name="Galagan J."/>
            <person name="Birren B."/>
        </authorList>
    </citation>
    <scope>NUCLEOTIDE SEQUENCE [LARGE SCALE GENOMIC DNA]</scope>
    <source>
        <strain evidence="1 2">3_1_12</strain>
    </source>
</reference>
<dbReference type="Proteomes" id="UP000005101">
    <property type="component" value="Unassembled WGS sequence"/>
</dbReference>
<gene>
    <name evidence="1" type="ORF">BFAG_00366</name>
</gene>
<name>A0ABN0BFM1_BACFG</name>
<evidence type="ECO:0000313" key="1">
    <source>
        <dbReference type="EMBL" id="EFR51672.1"/>
    </source>
</evidence>
<evidence type="ECO:0008006" key="3">
    <source>
        <dbReference type="Google" id="ProtNLM"/>
    </source>
</evidence>
<proteinExistence type="predicted"/>
<accession>A0ABN0BFM1</accession>
<dbReference type="EMBL" id="EQ973213">
    <property type="protein sequence ID" value="EFR51672.1"/>
    <property type="molecule type" value="Genomic_DNA"/>
</dbReference>
<sequence length="78" mass="9221">MLNKRELVASGSFFITSYFFIDFARSSPYGTLQIRLVQFYMLYQSHLRLDSVLYLSLIRIDEVLFLVVFISPPINRLH</sequence>
<evidence type="ECO:0000313" key="2">
    <source>
        <dbReference type="Proteomes" id="UP000005101"/>
    </source>
</evidence>
<protein>
    <recommendedName>
        <fullName evidence="3">Transmembrane protein</fullName>
    </recommendedName>
</protein>